<protein>
    <submittedName>
        <fullName evidence="3">Uncharacterized protein</fullName>
    </submittedName>
</protein>
<dbReference type="Proteomes" id="UP001359559">
    <property type="component" value="Unassembled WGS sequence"/>
</dbReference>
<evidence type="ECO:0000313" key="3">
    <source>
        <dbReference type="EMBL" id="KAK7303449.1"/>
    </source>
</evidence>
<gene>
    <name evidence="3" type="ORF">RJT34_14356</name>
</gene>
<feature type="region of interest" description="Disordered" evidence="1">
    <location>
        <begin position="1"/>
        <end position="23"/>
    </location>
</feature>
<comment type="caution">
    <text evidence="3">The sequence shown here is derived from an EMBL/GenBank/DDBJ whole genome shotgun (WGS) entry which is preliminary data.</text>
</comment>
<feature type="compositionally biased region" description="Basic and acidic residues" evidence="1">
    <location>
        <begin position="1"/>
        <end position="21"/>
    </location>
</feature>
<reference evidence="3 4" key="1">
    <citation type="submission" date="2024-01" db="EMBL/GenBank/DDBJ databases">
        <title>The genomes of 5 underutilized Papilionoideae crops provide insights into root nodulation and disease resistance.</title>
        <authorList>
            <person name="Yuan L."/>
        </authorList>
    </citation>
    <scope>NUCLEOTIDE SEQUENCE [LARGE SCALE GENOMIC DNA]</scope>
    <source>
        <strain evidence="3">LY-2023</strain>
        <tissue evidence="3">Leaf</tissue>
    </source>
</reference>
<evidence type="ECO:0000256" key="1">
    <source>
        <dbReference type="SAM" id="MobiDB-lite"/>
    </source>
</evidence>
<evidence type="ECO:0000313" key="4">
    <source>
        <dbReference type="Proteomes" id="UP001359559"/>
    </source>
</evidence>
<dbReference type="AlphaFoldDB" id="A0AAN9JSH4"/>
<keyword evidence="2" id="KW-1133">Transmembrane helix</keyword>
<sequence>MNRTREKEEEQEEASTHEQLSKNKINHRFSDMYDIMKEKCLSLFGMDNYSPSCHSLYFFVSEDYLHETSKAFTFLLHMSMHTCLFLILAHHISAFSSNTDASASSTFFTFHS</sequence>
<keyword evidence="2" id="KW-0472">Membrane</keyword>
<keyword evidence="4" id="KW-1185">Reference proteome</keyword>
<proteinExistence type="predicted"/>
<keyword evidence="2" id="KW-0812">Transmembrane</keyword>
<name>A0AAN9JSH4_CLITE</name>
<organism evidence="3 4">
    <name type="scientific">Clitoria ternatea</name>
    <name type="common">Butterfly pea</name>
    <dbReference type="NCBI Taxonomy" id="43366"/>
    <lineage>
        <taxon>Eukaryota</taxon>
        <taxon>Viridiplantae</taxon>
        <taxon>Streptophyta</taxon>
        <taxon>Embryophyta</taxon>
        <taxon>Tracheophyta</taxon>
        <taxon>Spermatophyta</taxon>
        <taxon>Magnoliopsida</taxon>
        <taxon>eudicotyledons</taxon>
        <taxon>Gunneridae</taxon>
        <taxon>Pentapetalae</taxon>
        <taxon>rosids</taxon>
        <taxon>fabids</taxon>
        <taxon>Fabales</taxon>
        <taxon>Fabaceae</taxon>
        <taxon>Papilionoideae</taxon>
        <taxon>50 kb inversion clade</taxon>
        <taxon>NPAAA clade</taxon>
        <taxon>indigoferoid/millettioid clade</taxon>
        <taxon>Phaseoleae</taxon>
        <taxon>Clitoria</taxon>
    </lineage>
</organism>
<dbReference type="EMBL" id="JAYKXN010000003">
    <property type="protein sequence ID" value="KAK7303449.1"/>
    <property type="molecule type" value="Genomic_DNA"/>
</dbReference>
<feature type="transmembrane region" description="Helical" evidence="2">
    <location>
        <begin position="71"/>
        <end position="92"/>
    </location>
</feature>
<evidence type="ECO:0000256" key="2">
    <source>
        <dbReference type="SAM" id="Phobius"/>
    </source>
</evidence>
<accession>A0AAN9JSH4</accession>